<evidence type="ECO:0000313" key="6">
    <source>
        <dbReference type="EMBL" id="RUM01568.1"/>
    </source>
</evidence>
<evidence type="ECO:0000256" key="3">
    <source>
        <dbReference type="ARBA" id="ARBA00023002"/>
    </source>
</evidence>
<dbReference type="RefSeq" id="WP_127430651.1">
    <property type="nucleotide sequence ID" value="NZ_BMFI01000005.1"/>
</dbReference>
<evidence type="ECO:0000256" key="4">
    <source>
        <dbReference type="ARBA" id="ARBA00023033"/>
    </source>
</evidence>
<evidence type="ECO:0000313" key="7">
    <source>
        <dbReference type="Proteomes" id="UP000273611"/>
    </source>
</evidence>
<evidence type="ECO:0000256" key="1">
    <source>
        <dbReference type="ARBA" id="ARBA00022630"/>
    </source>
</evidence>
<dbReference type="GO" id="GO:0071949">
    <property type="term" value="F:FAD binding"/>
    <property type="evidence" value="ECO:0007669"/>
    <property type="project" value="InterPro"/>
</dbReference>
<reference evidence="6 7" key="1">
    <citation type="journal article" date="2015" name="Int. J. Syst. Evol. Microbiol.">
        <title>Rhizobium anhuiense sp. nov., isolated from effective nodules of Vicia faba and Pisum sativum.</title>
        <authorList>
            <person name="Zhang Y.J."/>
            <person name="Zheng W.T."/>
            <person name="Everall I."/>
            <person name="Young J.P."/>
            <person name="Zhang X.X."/>
            <person name="Tian C.F."/>
            <person name="Sui X.H."/>
            <person name="Wang E.T."/>
            <person name="Chen W.X."/>
        </authorList>
    </citation>
    <scope>NUCLEOTIDE SEQUENCE [LARGE SCALE GENOMIC DNA]</scope>
    <source>
        <strain evidence="6 7">CCBAU 23252</strain>
    </source>
</reference>
<keyword evidence="4 6" id="KW-0503">Monooxygenase</keyword>
<dbReference type="Pfam" id="PF01494">
    <property type="entry name" value="FAD_binding_3"/>
    <property type="match status" value="1"/>
</dbReference>
<protein>
    <submittedName>
        <fullName evidence="6">FAD-dependent monooxygenase</fullName>
    </submittedName>
</protein>
<dbReference type="Proteomes" id="UP000273611">
    <property type="component" value="Unassembled WGS sequence"/>
</dbReference>
<evidence type="ECO:0000259" key="5">
    <source>
        <dbReference type="Pfam" id="PF01494"/>
    </source>
</evidence>
<evidence type="ECO:0000256" key="2">
    <source>
        <dbReference type="ARBA" id="ARBA00022827"/>
    </source>
</evidence>
<dbReference type="Pfam" id="PF13450">
    <property type="entry name" value="NAD_binding_8"/>
    <property type="match status" value="1"/>
</dbReference>
<dbReference type="PANTHER" id="PTHR47178:SF6">
    <property type="entry name" value="FAD-BINDING DOMAIN-CONTAINING PROTEIN"/>
    <property type="match status" value="1"/>
</dbReference>
<dbReference type="GO" id="GO:0004497">
    <property type="term" value="F:monooxygenase activity"/>
    <property type="evidence" value="ECO:0007669"/>
    <property type="project" value="UniProtKB-KW"/>
</dbReference>
<comment type="caution">
    <text evidence="6">The sequence shown here is derived from an EMBL/GenBank/DDBJ whole genome shotgun (WGS) entry which is preliminary data.</text>
</comment>
<dbReference type="PRINTS" id="PR00420">
    <property type="entry name" value="RNGMNOXGNASE"/>
</dbReference>
<dbReference type="InterPro" id="IPR002938">
    <property type="entry name" value="FAD-bd"/>
</dbReference>
<dbReference type="EMBL" id="RIBW01000005">
    <property type="protein sequence ID" value="RUM01568.1"/>
    <property type="molecule type" value="Genomic_DNA"/>
</dbReference>
<name>A0A3S0QC90_9HYPH</name>
<keyword evidence="2" id="KW-0274">FAD</keyword>
<dbReference type="AlphaFoldDB" id="A0A3S0QC90"/>
<dbReference type="SUPFAM" id="SSF51905">
    <property type="entry name" value="FAD/NAD(P)-binding domain"/>
    <property type="match status" value="1"/>
</dbReference>
<accession>A0A3S0QC90</accession>
<proteinExistence type="predicted"/>
<gene>
    <name evidence="6" type="ORF">EEQ99_14520</name>
</gene>
<dbReference type="Gene3D" id="3.50.50.60">
    <property type="entry name" value="FAD/NAD(P)-binding domain"/>
    <property type="match status" value="1"/>
</dbReference>
<organism evidence="6 7">
    <name type="scientific">Rhizobium anhuiense</name>
    <dbReference type="NCBI Taxonomy" id="1184720"/>
    <lineage>
        <taxon>Bacteria</taxon>
        <taxon>Pseudomonadati</taxon>
        <taxon>Pseudomonadota</taxon>
        <taxon>Alphaproteobacteria</taxon>
        <taxon>Hyphomicrobiales</taxon>
        <taxon>Rhizobiaceae</taxon>
        <taxon>Rhizobium/Agrobacterium group</taxon>
        <taxon>Rhizobium</taxon>
    </lineage>
</organism>
<dbReference type="PANTHER" id="PTHR47178">
    <property type="entry name" value="MONOOXYGENASE, FAD-BINDING"/>
    <property type="match status" value="1"/>
</dbReference>
<keyword evidence="1" id="KW-0285">Flavoprotein</keyword>
<sequence>MKVLIIGAGTGGLALAHLLKQAGVCIAVYERDFAPSTDSGGYRVGISPAGSRALKACVPGELYDLYVATCARSPRYFNMLTEQLGEVLSFDIDDAGPNTLDGEKNVIRKTLRRVLLRGLEDDVFFGKTLQSYINSADGSVIACFQDGSLATGDVLVGADGTNSTVRKQRLPEARLEDTGIVSVGGKIPMTDATKALLSDKMFQGMSLIMAPMGFGAIIHSLEFAGTRSDPGFIARWPDFVEALDEDSVGWGVWGARQNWPRDPTGLSGEQLRELGLKLTRDWHPHLHALIQMTEPSTIHDIRMRTAVPLTPWASSNVTLLGDAVHTMTPGRGAGANTALRDAALLGRMLVEANQGRKPLVEAIHAYEVEMLRYSTEAIRESKKQMDARDLVHRPIVGRLQLAVTRGVMRIINAVPALKQRAFQQMMRVRGEN</sequence>
<feature type="domain" description="FAD-binding" evidence="5">
    <location>
        <begin position="282"/>
        <end position="379"/>
    </location>
</feature>
<keyword evidence="3" id="KW-0560">Oxidoreductase</keyword>
<dbReference type="InterPro" id="IPR036188">
    <property type="entry name" value="FAD/NAD-bd_sf"/>
</dbReference>